<sequence length="97" mass="11033">MFNISPETLKHLEELAQLELPLGLEEKMLQDLNHILSTFEVISVVEKPPESGVEQSAFLRADQPLPYTDASRLFDPSRLKNGFLRVKPVLEDKEEEG</sequence>
<reference evidence="2" key="1">
    <citation type="submission" date="2008-08" db="EMBL/GenBank/DDBJ databases">
        <title>The complete genome sequence of Coprothermobacter proteolyticus strain ATCC 5245 / DSM 5265 / BT.</title>
        <authorList>
            <person name="Dodson R.J."/>
            <person name="Durkin A.S."/>
            <person name="Wu M."/>
            <person name="Eisen J."/>
            <person name="Sutton G."/>
        </authorList>
    </citation>
    <scope>NUCLEOTIDE SEQUENCE [LARGE SCALE GENOMIC DNA]</scope>
    <source>
        <strain evidence="2">ATCC 35245 / DSM 5265 / OCM 4 / BT</strain>
    </source>
</reference>
<dbReference type="Gene3D" id="1.10.20.60">
    <property type="entry name" value="Glu-tRNAGln amidotransferase C subunit, N-terminal domain"/>
    <property type="match status" value="1"/>
</dbReference>
<dbReference type="eggNOG" id="COG0721">
    <property type="taxonomic scope" value="Bacteria"/>
</dbReference>
<dbReference type="KEGG" id="cpo:COPRO5265_0128"/>
<keyword evidence="1" id="KW-0436">Ligase</keyword>
<dbReference type="HOGENOM" id="CLU_2341952_0_0_9"/>
<dbReference type="InterPro" id="IPR036113">
    <property type="entry name" value="Asp/Glu-ADT_sf_sub_c"/>
</dbReference>
<accession>B5Y6V1</accession>
<dbReference type="OrthoDB" id="9924220at2"/>
<dbReference type="GO" id="GO:0016740">
    <property type="term" value="F:transferase activity"/>
    <property type="evidence" value="ECO:0007669"/>
    <property type="project" value="UniProtKB-KW"/>
</dbReference>
<keyword evidence="2" id="KW-1185">Reference proteome</keyword>
<organism evidence="1 2">
    <name type="scientific">Coprothermobacter proteolyticus (strain ATCC 35245 / DSM 5265 / OCM 4 / BT)</name>
    <dbReference type="NCBI Taxonomy" id="309798"/>
    <lineage>
        <taxon>Bacteria</taxon>
        <taxon>Pseudomonadati</taxon>
        <taxon>Coprothermobacterota</taxon>
        <taxon>Coprothermobacteria</taxon>
        <taxon>Coprothermobacterales</taxon>
        <taxon>Coprothermobacteraceae</taxon>
        <taxon>Coprothermobacter</taxon>
    </lineage>
</organism>
<protein>
    <submittedName>
        <fullName evidence="1">Glutamyl-tRNA(Gln) amidotransferase subunit C (Glu-ADTsubunit C)</fullName>
        <ecNumber evidence="1">6.3.5.-</ecNumber>
    </submittedName>
</protein>
<dbReference type="EMBL" id="CP001145">
    <property type="protein sequence ID" value="ACI17550.1"/>
    <property type="molecule type" value="Genomic_DNA"/>
</dbReference>
<dbReference type="Proteomes" id="UP000001732">
    <property type="component" value="Chromosome"/>
</dbReference>
<dbReference type="STRING" id="309798.COPRO5265_0128"/>
<dbReference type="EC" id="6.3.5.-" evidence="1"/>
<keyword evidence="1" id="KW-0808">Transferase</keyword>
<evidence type="ECO:0000313" key="1">
    <source>
        <dbReference type="EMBL" id="ACI17550.1"/>
    </source>
</evidence>
<reference evidence="1 2" key="2">
    <citation type="journal article" date="2014" name="Genome Announc.">
        <title>Complete Genome Sequence of Coprothermobacter proteolyticus DSM 5265.</title>
        <authorList>
            <person name="Alexiev A."/>
            <person name="Coil D.A."/>
            <person name="Badger J.H."/>
            <person name="Enticknap J."/>
            <person name="Ward N."/>
            <person name="Robb F.T."/>
            <person name="Eisen J.A."/>
        </authorList>
    </citation>
    <scope>NUCLEOTIDE SEQUENCE [LARGE SCALE GENOMIC DNA]</scope>
    <source>
        <strain evidence="2">ATCC 35245 / DSM 5265 / OCM 4 / BT</strain>
    </source>
</reference>
<dbReference type="RefSeq" id="WP_012544202.1">
    <property type="nucleotide sequence ID" value="NC_011295.1"/>
</dbReference>
<proteinExistence type="predicted"/>
<dbReference type="GO" id="GO:0016874">
    <property type="term" value="F:ligase activity"/>
    <property type="evidence" value="ECO:0007669"/>
    <property type="project" value="UniProtKB-KW"/>
</dbReference>
<dbReference type="GO" id="GO:0006450">
    <property type="term" value="P:regulation of translational fidelity"/>
    <property type="evidence" value="ECO:0007669"/>
    <property type="project" value="InterPro"/>
</dbReference>
<evidence type="ECO:0000313" key="2">
    <source>
        <dbReference type="Proteomes" id="UP000001732"/>
    </source>
</evidence>
<dbReference type="SUPFAM" id="SSF141000">
    <property type="entry name" value="Glu-tRNAGln amidotransferase C subunit"/>
    <property type="match status" value="1"/>
</dbReference>
<dbReference type="AlphaFoldDB" id="B5Y6V1"/>
<gene>
    <name evidence="1" type="ordered locus">COPRO5265_0128</name>
</gene>
<name>B5Y6V1_COPPD</name>